<keyword evidence="9" id="KW-1185">Reference proteome</keyword>
<feature type="compositionally biased region" description="Polar residues" evidence="6">
    <location>
        <begin position="1"/>
        <end position="12"/>
    </location>
</feature>
<keyword evidence="5" id="KW-0539">Nucleus</keyword>
<dbReference type="AlphaFoldDB" id="A0AAN9SNI2"/>
<dbReference type="InterPro" id="IPR015300">
    <property type="entry name" value="DNA-bd_pseudobarrel_sf"/>
</dbReference>
<dbReference type="CDD" id="cd10017">
    <property type="entry name" value="B3_DNA"/>
    <property type="match status" value="1"/>
</dbReference>
<keyword evidence="3" id="KW-0238">DNA-binding</keyword>
<evidence type="ECO:0000256" key="4">
    <source>
        <dbReference type="ARBA" id="ARBA00023163"/>
    </source>
</evidence>
<feature type="compositionally biased region" description="Basic residues" evidence="6">
    <location>
        <begin position="13"/>
        <end position="23"/>
    </location>
</feature>
<dbReference type="SUPFAM" id="SSF101936">
    <property type="entry name" value="DNA-binding pseudobarrel domain"/>
    <property type="match status" value="1"/>
</dbReference>
<dbReference type="Pfam" id="PF02362">
    <property type="entry name" value="B3"/>
    <property type="match status" value="1"/>
</dbReference>
<organism evidence="8 9">
    <name type="scientific">Psophocarpus tetragonolobus</name>
    <name type="common">Winged bean</name>
    <name type="synonym">Dolichos tetragonolobus</name>
    <dbReference type="NCBI Taxonomy" id="3891"/>
    <lineage>
        <taxon>Eukaryota</taxon>
        <taxon>Viridiplantae</taxon>
        <taxon>Streptophyta</taxon>
        <taxon>Embryophyta</taxon>
        <taxon>Tracheophyta</taxon>
        <taxon>Spermatophyta</taxon>
        <taxon>Magnoliopsida</taxon>
        <taxon>eudicotyledons</taxon>
        <taxon>Gunneridae</taxon>
        <taxon>Pentapetalae</taxon>
        <taxon>rosids</taxon>
        <taxon>fabids</taxon>
        <taxon>Fabales</taxon>
        <taxon>Fabaceae</taxon>
        <taxon>Papilionoideae</taxon>
        <taxon>50 kb inversion clade</taxon>
        <taxon>NPAAA clade</taxon>
        <taxon>indigoferoid/millettioid clade</taxon>
        <taxon>Phaseoleae</taxon>
        <taxon>Psophocarpus</taxon>
    </lineage>
</organism>
<proteinExistence type="predicted"/>
<name>A0AAN9SNI2_PSOTE</name>
<evidence type="ECO:0000256" key="2">
    <source>
        <dbReference type="ARBA" id="ARBA00023015"/>
    </source>
</evidence>
<evidence type="ECO:0000256" key="5">
    <source>
        <dbReference type="ARBA" id="ARBA00023242"/>
    </source>
</evidence>
<evidence type="ECO:0000313" key="8">
    <source>
        <dbReference type="EMBL" id="KAK7401375.1"/>
    </source>
</evidence>
<evidence type="ECO:0000313" key="9">
    <source>
        <dbReference type="Proteomes" id="UP001386955"/>
    </source>
</evidence>
<evidence type="ECO:0000259" key="7">
    <source>
        <dbReference type="SMART" id="SM01019"/>
    </source>
</evidence>
<feature type="domain" description="TF-B3" evidence="7">
    <location>
        <begin position="154"/>
        <end position="249"/>
    </location>
</feature>
<dbReference type="EMBL" id="JAYMYS010000003">
    <property type="protein sequence ID" value="KAK7401375.1"/>
    <property type="molecule type" value="Genomic_DNA"/>
</dbReference>
<protein>
    <recommendedName>
        <fullName evidence="7">TF-B3 domain-containing protein</fullName>
    </recommendedName>
</protein>
<evidence type="ECO:0000256" key="3">
    <source>
        <dbReference type="ARBA" id="ARBA00023125"/>
    </source>
</evidence>
<dbReference type="GO" id="GO:0003677">
    <property type="term" value="F:DNA binding"/>
    <property type="evidence" value="ECO:0007669"/>
    <property type="project" value="UniProtKB-KW"/>
</dbReference>
<feature type="region of interest" description="Disordered" evidence="6">
    <location>
        <begin position="1"/>
        <end position="27"/>
    </location>
</feature>
<evidence type="ECO:0000256" key="6">
    <source>
        <dbReference type="SAM" id="MobiDB-lite"/>
    </source>
</evidence>
<keyword evidence="4" id="KW-0804">Transcription</keyword>
<dbReference type="PANTHER" id="PTHR31541">
    <property type="entry name" value="B3 DOMAIN PLANT PROTEIN-RELATED"/>
    <property type="match status" value="1"/>
</dbReference>
<comment type="subcellular location">
    <subcellularLocation>
        <location evidence="1">Nucleus</location>
    </subcellularLocation>
</comment>
<dbReference type="Proteomes" id="UP001386955">
    <property type="component" value="Unassembled WGS sequence"/>
</dbReference>
<dbReference type="SMART" id="SM01019">
    <property type="entry name" value="B3"/>
    <property type="match status" value="1"/>
</dbReference>
<dbReference type="GO" id="GO:0005634">
    <property type="term" value="C:nucleus"/>
    <property type="evidence" value="ECO:0007669"/>
    <property type="project" value="UniProtKB-SubCell"/>
</dbReference>
<gene>
    <name evidence="8" type="ORF">VNO78_12798</name>
</gene>
<dbReference type="InterPro" id="IPR003340">
    <property type="entry name" value="B3_DNA-bd"/>
</dbReference>
<reference evidence="8 9" key="1">
    <citation type="submission" date="2024-01" db="EMBL/GenBank/DDBJ databases">
        <title>The genomes of 5 underutilized Papilionoideae crops provide insights into root nodulation and disease resistanc.</title>
        <authorList>
            <person name="Jiang F."/>
        </authorList>
    </citation>
    <scope>NUCLEOTIDE SEQUENCE [LARGE SCALE GENOMIC DNA]</scope>
    <source>
        <strain evidence="8">DUOXIRENSHENG_FW03</strain>
        <tissue evidence="8">Leaves</tissue>
    </source>
</reference>
<dbReference type="PANTHER" id="PTHR31541:SF28">
    <property type="entry name" value="TF-B3 DOMAIN-CONTAINING PROTEIN"/>
    <property type="match status" value="1"/>
</dbReference>
<sequence length="266" mass="31179">MESSIKNWSFTTPKRKRSSPKQKMHNEGFTESELMAIEALVFMKLSQANKKCKHTLEYAEGFSPFLIPITTKNDDNYLLDSKKHTYLSHFEVGSSSSSSRPIMEIYHDESTKELFSLVTSHPDERRSLVCNHYPSYLPPLESIREYVLECVKPCKKKLQSSDLTVHANRLLLRKKDVERNFLPMLKNGENIEMGVEACVYDMHGNNYKMEFKKWSSKYYVLTREGWKKFFMTHQLQKGDEVTVWMFRHSISKKVCFVLEYQNGTTP</sequence>
<accession>A0AAN9SNI2</accession>
<evidence type="ECO:0000256" key="1">
    <source>
        <dbReference type="ARBA" id="ARBA00004123"/>
    </source>
</evidence>
<comment type="caution">
    <text evidence="8">The sequence shown here is derived from an EMBL/GenBank/DDBJ whole genome shotgun (WGS) entry which is preliminary data.</text>
</comment>
<dbReference type="InterPro" id="IPR005508">
    <property type="entry name" value="At2g31720-like"/>
</dbReference>
<dbReference type="Gene3D" id="2.40.330.10">
    <property type="entry name" value="DNA-binding pseudobarrel domain"/>
    <property type="match status" value="1"/>
</dbReference>
<keyword evidence="2" id="KW-0805">Transcription regulation</keyword>